<dbReference type="Pfam" id="PF00717">
    <property type="entry name" value="Peptidase_S24"/>
    <property type="match status" value="1"/>
</dbReference>
<dbReference type="InterPro" id="IPR050077">
    <property type="entry name" value="LexA_repressor"/>
</dbReference>
<dbReference type="PANTHER" id="PTHR33516">
    <property type="entry name" value="LEXA REPRESSOR"/>
    <property type="match status" value="1"/>
</dbReference>
<keyword evidence="4 7" id="KW-0068">Autocatalytic cleavage</keyword>
<proteinExistence type="inferred from homology"/>
<name>A0A955L648_9BACT</name>
<dbReference type="GO" id="GO:0006281">
    <property type="term" value="P:DNA repair"/>
    <property type="evidence" value="ECO:0007669"/>
    <property type="project" value="UniProtKB-KW"/>
</dbReference>
<evidence type="ECO:0000313" key="10">
    <source>
        <dbReference type="Proteomes" id="UP000783287"/>
    </source>
</evidence>
<sequence length="134" mass="14594">MLIGTDVKIPLVLSTVAAGFPSPADDFIDKKLDLNQLIIKHPVATFFVHAAGNSMIKAGINDGDLLVVDRSIKPDNEDIIIAVVDGEMTVKRLRQVGEAIYLVPENPDYKAIKISADTDFQVWGTVTYVISKKA</sequence>
<dbReference type="InterPro" id="IPR006197">
    <property type="entry name" value="Peptidase_S24_LexA"/>
</dbReference>
<dbReference type="GO" id="GO:0016787">
    <property type="term" value="F:hydrolase activity"/>
    <property type="evidence" value="ECO:0007669"/>
    <property type="project" value="UniProtKB-KW"/>
</dbReference>
<dbReference type="InterPro" id="IPR015927">
    <property type="entry name" value="Peptidase_S24_S26A/B/C"/>
</dbReference>
<keyword evidence="3 7" id="KW-0378">Hydrolase</keyword>
<keyword evidence="2" id="KW-0227">DNA damage</keyword>
<dbReference type="InterPro" id="IPR039418">
    <property type="entry name" value="LexA-like"/>
</dbReference>
<keyword evidence="5" id="KW-0234">DNA repair</keyword>
<keyword evidence="9" id="KW-0548">Nucleotidyltransferase</keyword>
<evidence type="ECO:0000256" key="7">
    <source>
        <dbReference type="RuleBase" id="RU003991"/>
    </source>
</evidence>
<dbReference type="EC" id="2.7.7.7" evidence="9"/>
<keyword evidence="6" id="KW-0742">SOS response</keyword>
<feature type="domain" description="Peptidase S24/S26A/S26B/S26C" evidence="8">
    <location>
        <begin position="10"/>
        <end position="126"/>
    </location>
</feature>
<evidence type="ECO:0000256" key="3">
    <source>
        <dbReference type="ARBA" id="ARBA00022801"/>
    </source>
</evidence>
<dbReference type="PRINTS" id="PR00726">
    <property type="entry name" value="LEXASERPTASE"/>
</dbReference>
<dbReference type="EMBL" id="JAGQLK010000058">
    <property type="protein sequence ID" value="MCA9383348.1"/>
    <property type="molecule type" value="Genomic_DNA"/>
</dbReference>
<dbReference type="CDD" id="cd06529">
    <property type="entry name" value="S24_LexA-like"/>
    <property type="match status" value="1"/>
</dbReference>
<dbReference type="PANTHER" id="PTHR33516:SF2">
    <property type="entry name" value="LEXA REPRESSOR-RELATED"/>
    <property type="match status" value="1"/>
</dbReference>
<accession>A0A955L648</accession>
<dbReference type="GO" id="GO:0003677">
    <property type="term" value="F:DNA binding"/>
    <property type="evidence" value="ECO:0007669"/>
    <property type="project" value="InterPro"/>
</dbReference>
<evidence type="ECO:0000256" key="2">
    <source>
        <dbReference type="ARBA" id="ARBA00022763"/>
    </source>
</evidence>
<comment type="caution">
    <text evidence="9">The sequence shown here is derived from an EMBL/GenBank/DDBJ whole genome shotgun (WGS) entry which is preliminary data.</text>
</comment>
<dbReference type="GO" id="GO:0006355">
    <property type="term" value="P:regulation of DNA-templated transcription"/>
    <property type="evidence" value="ECO:0007669"/>
    <property type="project" value="InterPro"/>
</dbReference>
<evidence type="ECO:0000256" key="4">
    <source>
        <dbReference type="ARBA" id="ARBA00022813"/>
    </source>
</evidence>
<reference evidence="9" key="2">
    <citation type="journal article" date="2021" name="Microbiome">
        <title>Successional dynamics and alternative stable states in a saline activated sludge microbial community over 9 years.</title>
        <authorList>
            <person name="Wang Y."/>
            <person name="Ye J."/>
            <person name="Ju F."/>
            <person name="Liu L."/>
            <person name="Boyd J.A."/>
            <person name="Deng Y."/>
            <person name="Parks D.H."/>
            <person name="Jiang X."/>
            <person name="Yin X."/>
            <person name="Woodcroft B.J."/>
            <person name="Tyson G.W."/>
            <person name="Hugenholtz P."/>
            <person name="Polz M.F."/>
            <person name="Zhang T."/>
        </authorList>
    </citation>
    <scope>NUCLEOTIDE SEQUENCE</scope>
    <source>
        <strain evidence="9">HKST-UBA14</strain>
    </source>
</reference>
<gene>
    <name evidence="9" type="primary">umuD</name>
    <name evidence="9" type="ORF">KC909_03210</name>
</gene>
<organism evidence="9 10">
    <name type="scientific">Candidatus Dojkabacteria bacterium</name>
    <dbReference type="NCBI Taxonomy" id="2099670"/>
    <lineage>
        <taxon>Bacteria</taxon>
        <taxon>Candidatus Dojkabacteria</taxon>
    </lineage>
</organism>
<dbReference type="AlphaFoldDB" id="A0A955L648"/>
<comment type="similarity">
    <text evidence="1 7">Belongs to the peptidase S24 family.</text>
</comment>
<evidence type="ECO:0000256" key="6">
    <source>
        <dbReference type="ARBA" id="ARBA00023236"/>
    </source>
</evidence>
<dbReference type="Proteomes" id="UP000783287">
    <property type="component" value="Unassembled WGS sequence"/>
</dbReference>
<dbReference type="InterPro" id="IPR036286">
    <property type="entry name" value="LexA/Signal_pep-like_sf"/>
</dbReference>
<dbReference type="SUPFAM" id="SSF51306">
    <property type="entry name" value="LexA/Signal peptidase"/>
    <property type="match status" value="1"/>
</dbReference>
<evidence type="ECO:0000259" key="8">
    <source>
        <dbReference type="Pfam" id="PF00717"/>
    </source>
</evidence>
<keyword evidence="9" id="KW-0808">Transferase</keyword>
<reference evidence="9" key="1">
    <citation type="submission" date="2020-04" db="EMBL/GenBank/DDBJ databases">
        <authorList>
            <person name="Zhang T."/>
        </authorList>
    </citation>
    <scope>NUCLEOTIDE SEQUENCE</scope>
    <source>
        <strain evidence="9">HKST-UBA14</strain>
    </source>
</reference>
<dbReference type="Gene3D" id="2.10.109.10">
    <property type="entry name" value="Umud Fragment, subunit A"/>
    <property type="match status" value="1"/>
</dbReference>
<evidence type="ECO:0000256" key="5">
    <source>
        <dbReference type="ARBA" id="ARBA00023204"/>
    </source>
</evidence>
<evidence type="ECO:0000313" key="9">
    <source>
        <dbReference type="EMBL" id="MCA9383348.1"/>
    </source>
</evidence>
<dbReference type="GO" id="GO:0003887">
    <property type="term" value="F:DNA-directed DNA polymerase activity"/>
    <property type="evidence" value="ECO:0007669"/>
    <property type="project" value="UniProtKB-EC"/>
</dbReference>
<dbReference type="NCBIfam" id="NF007621">
    <property type="entry name" value="PRK10276.1"/>
    <property type="match status" value="1"/>
</dbReference>
<evidence type="ECO:0000256" key="1">
    <source>
        <dbReference type="ARBA" id="ARBA00007484"/>
    </source>
</evidence>
<protein>
    <submittedName>
        <fullName evidence="9">Translesion error-prone DNA polymerase V autoproteolytic subunit</fullName>
        <ecNumber evidence="9">2.7.7.7</ecNumber>
    </submittedName>
</protein>
<dbReference type="GO" id="GO:0009432">
    <property type="term" value="P:SOS response"/>
    <property type="evidence" value="ECO:0007669"/>
    <property type="project" value="UniProtKB-KW"/>
</dbReference>